<dbReference type="Gene3D" id="3.30.420.10">
    <property type="entry name" value="Ribonuclease H-like superfamily/Ribonuclease H"/>
    <property type="match status" value="1"/>
</dbReference>
<proteinExistence type="predicted"/>
<dbReference type="PANTHER" id="PTHR46387:SF2">
    <property type="entry name" value="RIBONUCLEASE HI"/>
    <property type="match status" value="1"/>
</dbReference>
<dbReference type="EMBL" id="MN739800">
    <property type="protein sequence ID" value="QHT26704.1"/>
    <property type="molecule type" value="Genomic_DNA"/>
</dbReference>
<protein>
    <recommendedName>
        <fullName evidence="1">RNase H type-1 domain-containing protein</fullName>
    </recommendedName>
</protein>
<evidence type="ECO:0000313" key="2">
    <source>
        <dbReference type="EMBL" id="QHT26704.1"/>
    </source>
</evidence>
<dbReference type="InterPro" id="IPR036157">
    <property type="entry name" value="dUTPase-like_sf"/>
</dbReference>
<dbReference type="InterPro" id="IPR036397">
    <property type="entry name" value="RNaseH_sf"/>
</dbReference>
<reference evidence="2" key="1">
    <citation type="journal article" date="2020" name="Nature">
        <title>Giant virus diversity and host interactions through global metagenomics.</title>
        <authorList>
            <person name="Schulz F."/>
            <person name="Roux S."/>
            <person name="Paez-Espino D."/>
            <person name="Jungbluth S."/>
            <person name="Walsh D.A."/>
            <person name="Denef V.J."/>
            <person name="McMahon K.D."/>
            <person name="Konstantinidis K.T."/>
            <person name="Eloe-Fadrosh E.A."/>
            <person name="Kyrpides N.C."/>
            <person name="Woyke T."/>
        </authorList>
    </citation>
    <scope>NUCLEOTIDE SEQUENCE</scope>
    <source>
        <strain evidence="2">GVMAG-M-3300023179-2</strain>
    </source>
</reference>
<dbReference type="Pfam" id="PF13456">
    <property type="entry name" value="RVT_3"/>
    <property type="match status" value="1"/>
</dbReference>
<dbReference type="AlphaFoldDB" id="A0A6C0EC81"/>
<dbReference type="SUPFAM" id="SSF51283">
    <property type="entry name" value="dUTPase-like"/>
    <property type="match status" value="1"/>
</dbReference>
<dbReference type="InterPro" id="IPR029054">
    <property type="entry name" value="dUTPase-like"/>
</dbReference>
<dbReference type="Pfam" id="PF00692">
    <property type="entry name" value="dUTPase"/>
    <property type="match status" value="1"/>
</dbReference>
<dbReference type="InterPro" id="IPR002156">
    <property type="entry name" value="RNaseH_domain"/>
</dbReference>
<organism evidence="2">
    <name type="scientific">viral metagenome</name>
    <dbReference type="NCBI Taxonomy" id="1070528"/>
    <lineage>
        <taxon>unclassified sequences</taxon>
        <taxon>metagenomes</taxon>
        <taxon>organismal metagenomes</taxon>
    </lineage>
</organism>
<name>A0A6C0EC81_9ZZZZ</name>
<dbReference type="FunFam" id="3.30.420.10:FF:000076">
    <property type="entry name" value="RBR-type E3 ubiquitin transferase"/>
    <property type="match status" value="1"/>
</dbReference>
<dbReference type="SUPFAM" id="SSF53098">
    <property type="entry name" value="Ribonuclease H-like"/>
    <property type="match status" value="1"/>
</dbReference>
<dbReference type="InterPro" id="IPR012337">
    <property type="entry name" value="RNaseH-like_sf"/>
</dbReference>
<sequence length="344" mass="38766">MNHDEYKFQKVKYQLNILISTDNIKIKQFYKKFASHHNGDSGIDLYNDEILVESFSVGTIDFKIKCEMIDIETNEYTSYYLAPRSSIGKTSFQLTNSIGIIDAGYRGNLMAKIRNFNIKNSEILNEGSFFQIIAPDLKPIKINIKNELSSTSRNDGAFGSTNLKQNIEISNVLALPSKITQTICFGNIEDTTDTTKEQKEPIKIDSAFPDKDTYTLFFDGCSKNNPGKSGAGASIINNTANEIWSQSKYIGNATNNKAEYESLLLGLNGAIELNIKKLIVKGDSKLVIKQLSGNYKIKSDNLLEIFNEINEKIKFFDTILFFHINRKDNKRADELANKALININ</sequence>
<dbReference type="CDD" id="cd09279">
    <property type="entry name" value="RNase_HI_like"/>
    <property type="match status" value="1"/>
</dbReference>
<dbReference type="PROSITE" id="PS50879">
    <property type="entry name" value="RNASE_H_1"/>
    <property type="match status" value="1"/>
</dbReference>
<dbReference type="Gene3D" id="2.70.40.10">
    <property type="match status" value="1"/>
</dbReference>
<accession>A0A6C0EC81</accession>
<feature type="domain" description="RNase H type-1" evidence="1">
    <location>
        <begin position="210"/>
        <end position="341"/>
    </location>
</feature>
<dbReference type="GO" id="GO:0004523">
    <property type="term" value="F:RNA-DNA hybrid ribonuclease activity"/>
    <property type="evidence" value="ECO:0007669"/>
    <property type="project" value="InterPro"/>
</dbReference>
<evidence type="ECO:0000259" key="1">
    <source>
        <dbReference type="PROSITE" id="PS50879"/>
    </source>
</evidence>
<dbReference type="GO" id="GO:0003676">
    <property type="term" value="F:nucleic acid binding"/>
    <property type="evidence" value="ECO:0007669"/>
    <property type="project" value="InterPro"/>
</dbReference>
<dbReference type="PANTHER" id="PTHR46387">
    <property type="entry name" value="POLYNUCLEOTIDYL TRANSFERASE, RIBONUCLEASE H-LIKE SUPERFAMILY PROTEIN"/>
    <property type="match status" value="1"/>
</dbReference>